<dbReference type="InterPro" id="IPR036390">
    <property type="entry name" value="WH_DNA-bd_sf"/>
</dbReference>
<dbReference type="STRING" id="1121328.JWYL7_1268"/>
<evidence type="ECO:0000313" key="10">
    <source>
        <dbReference type="Proteomes" id="UP000323392"/>
    </source>
</evidence>
<dbReference type="InterPro" id="IPR036388">
    <property type="entry name" value="WH-like_DNA-bd_sf"/>
</dbReference>
<keyword evidence="4 8" id="KW-0238">DNA-binding</keyword>
<dbReference type="EC" id="2.6.1.57" evidence="7"/>
<dbReference type="PATRIC" id="fig|1121328.3.peg.1277"/>
<dbReference type="AlphaFoldDB" id="A0A150FRG0"/>
<dbReference type="InterPro" id="IPR051446">
    <property type="entry name" value="HTH_trans_reg/aminotransferase"/>
</dbReference>
<dbReference type="EMBL" id="LSFY01000001">
    <property type="protein sequence ID" value="KXZ40193.1"/>
    <property type="molecule type" value="Genomic_DNA"/>
</dbReference>
<dbReference type="PANTHER" id="PTHR46577">
    <property type="entry name" value="HTH-TYPE TRANSCRIPTIONAL REGULATORY PROTEIN GABR"/>
    <property type="match status" value="1"/>
</dbReference>
<keyword evidence="10" id="KW-1185">Reference proteome</keyword>
<keyword evidence="7" id="KW-0808">Transferase</keyword>
<gene>
    <name evidence="7" type="ORF">JWYL7_1268</name>
    <name evidence="8" type="ORF">SAMN05661008_00254</name>
</gene>
<evidence type="ECO:0000256" key="3">
    <source>
        <dbReference type="ARBA" id="ARBA00023015"/>
    </source>
</evidence>
<dbReference type="OrthoDB" id="9802328at2"/>
<dbReference type="Pfam" id="PF00392">
    <property type="entry name" value="GntR"/>
    <property type="match status" value="1"/>
</dbReference>
<feature type="domain" description="HTH gntR-type" evidence="6">
    <location>
        <begin position="12"/>
        <end position="80"/>
    </location>
</feature>
<keyword evidence="3" id="KW-0805">Transcription regulation</keyword>
<dbReference type="InterPro" id="IPR015424">
    <property type="entry name" value="PyrdxlP-dep_Trfase"/>
</dbReference>
<comment type="similarity">
    <text evidence="1">In the C-terminal section; belongs to the class-I pyridoxal-phosphate-dependent aminotransferase family.</text>
</comment>
<organism evidence="7 9">
    <name type="scientific">Alkalithermobacter thermoalcaliphilus JW-YL-7 = DSM 7308</name>
    <dbReference type="NCBI Taxonomy" id="1121328"/>
    <lineage>
        <taxon>Bacteria</taxon>
        <taxon>Bacillati</taxon>
        <taxon>Bacillota</taxon>
        <taxon>Clostridia</taxon>
        <taxon>Peptostreptococcales</taxon>
        <taxon>Tepidibacteraceae</taxon>
        <taxon>Alkalithermobacter</taxon>
    </lineage>
</organism>
<accession>A0A150FRG0</accession>
<dbReference type="SMART" id="SM00345">
    <property type="entry name" value="HTH_GNTR"/>
    <property type="match status" value="1"/>
</dbReference>
<dbReference type="GO" id="GO:0030170">
    <property type="term" value="F:pyridoxal phosphate binding"/>
    <property type="evidence" value="ECO:0007669"/>
    <property type="project" value="InterPro"/>
</dbReference>
<dbReference type="SUPFAM" id="SSF46785">
    <property type="entry name" value="Winged helix' DNA-binding domain"/>
    <property type="match status" value="1"/>
</dbReference>
<keyword evidence="2" id="KW-0663">Pyridoxal phosphate</keyword>
<keyword evidence="7" id="KW-0032">Aminotransferase</keyword>
<dbReference type="CDD" id="cd00609">
    <property type="entry name" value="AAT_like"/>
    <property type="match status" value="1"/>
</dbReference>
<dbReference type="SUPFAM" id="SSF53383">
    <property type="entry name" value="PLP-dependent transferases"/>
    <property type="match status" value="1"/>
</dbReference>
<dbReference type="Proteomes" id="UP000092605">
    <property type="component" value="Unassembled WGS sequence"/>
</dbReference>
<dbReference type="EMBL" id="FRBG01000001">
    <property type="protein sequence ID" value="SHK43157.1"/>
    <property type="molecule type" value="Genomic_DNA"/>
</dbReference>
<proteinExistence type="inferred from homology"/>
<sequence length="474" mass="55057">MENIEFKLDDNLPKYLQIYNNIKDMIQQGKLKKNQKLIPIRKLSKILGVNTSTIVKAYDLLEYEGYVYKVAGSGCYVKEVKKEESYQIHDYKRQGITFDSATPSLDIFPIEDFKKAINMCLEKEGAKIFDYEDGLGNLKLRSSICDYLKDLKIYSHINKIQIISGAQQGIDLICKAILSYGDFAFVEMPTYSGAIEVFKTKGVKAIQIPMLEDGIDIGILKKKLEKLRPKLLYLMPNYQNPTGISYSKQKKEKIIDLAKEYDFYIIEDDFLSDFKFDSDDNYTLRHYDKYNKVIYIKSFSKLLMPGLRIGFMEVPSNLITKLSIAKHSSDISTSGLVQGALYYYIKYFDWKTHLMNLEKIYKIRFDKAKYLIENNLKGPLEYIKPKGGINFFLGLPRGYSSCDFRDYLSNYGVFILPGGHFFENEIESRFFRINIASTNEDEIEKGIQIISSKLSEFLDKYKNNLDFKLNEIYF</sequence>
<dbReference type="Proteomes" id="UP000323392">
    <property type="component" value="Unassembled WGS sequence"/>
</dbReference>
<dbReference type="InterPro" id="IPR004839">
    <property type="entry name" value="Aminotransferase_I/II_large"/>
</dbReference>
<dbReference type="Gene3D" id="3.90.1150.10">
    <property type="entry name" value="Aspartate Aminotransferase, domain 1"/>
    <property type="match status" value="1"/>
</dbReference>
<dbReference type="InterPro" id="IPR000524">
    <property type="entry name" value="Tscrpt_reg_HTH_GntR"/>
</dbReference>
<evidence type="ECO:0000256" key="4">
    <source>
        <dbReference type="ARBA" id="ARBA00023125"/>
    </source>
</evidence>
<protein>
    <submittedName>
        <fullName evidence="8">DNA-binding transcriptional regulator, MocR family, contains an aminotransferase domain</fullName>
    </submittedName>
    <submittedName>
        <fullName evidence="7">Transcriptional regulator, GntR family with aminotransferase domain containing protein</fullName>
        <ecNumber evidence="7">2.6.1.57</ecNumber>
    </submittedName>
</protein>
<dbReference type="InterPro" id="IPR015421">
    <property type="entry name" value="PyrdxlP-dep_Trfase_major"/>
</dbReference>
<dbReference type="GO" id="GO:0008483">
    <property type="term" value="F:transaminase activity"/>
    <property type="evidence" value="ECO:0007669"/>
    <property type="project" value="UniProtKB-KW"/>
</dbReference>
<dbReference type="GO" id="GO:0003677">
    <property type="term" value="F:DNA binding"/>
    <property type="evidence" value="ECO:0007669"/>
    <property type="project" value="UniProtKB-KW"/>
</dbReference>
<evidence type="ECO:0000256" key="2">
    <source>
        <dbReference type="ARBA" id="ARBA00022898"/>
    </source>
</evidence>
<evidence type="ECO:0000256" key="5">
    <source>
        <dbReference type="ARBA" id="ARBA00023163"/>
    </source>
</evidence>
<dbReference type="Gene3D" id="3.40.640.10">
    <property type="entry name" value="Type I PLP-dependent aspartate aminotransferase-like (Major domain)"/>
    <property type="match status" value="1"/>
</dbReference>
<dbReference type="InterPro" id="IPR015422">
    <property type="entry name" value="PyrdxlP-dep_Trfase_small"/>
</dbReference>
<dbReference type="CDD" id="cd07377">
    <property type="entry name" value="WHTH_GntR"/>
    <property type="match status" value="1"/>
</dbReference>
<name>A0A150FRG0_CLOPD</name>
<reference evidence="7 9" key="1">
    <citation type="submission" date="2016-02" db="EMBL/GenBank/DDBJ databases">
        <title>Draft genome sequence for Clostridium paradoxum JW-YL-7.</title>
        <authorList>
            <person name="Utturkar S.M."/>
            <person name="Lancaster A."/>
            <person name="Poole F.L."/>
            <person name="Adams M.W."/>
            <person name="Brown S.D."/>
        </authorList>
    </citation>
    <scope>NUCLEOTIDE SEQUENCE [LARGE SCALE GENOMIC DNA]</scope>
    <source>
        <strain evidence="7 9">JW-YL-7</strain>
    </source>
</reference>
<evidence type="ECO:0000259" key="6">
    <source>
        <dbReference type="PROSITE" id="PS50949"/>
    </source>
</evidence>
<evidence type="ECO:0000313" key="7">
    <source>
        <dbReference type="EMBL" id="KXZ40193.1"/>
    </source>
</evidence>
<dbReference type="GO" id="GO:0003700">
    <property type="term" value="F:DNA-binding transcription factor activity"/>
    <property type="evidence" value="ECO:0007669"/>
    <property type="project" value="InterPro"/>
</dbReference>
<dbReference type="Gene3D" id="1.10.10.10">
    <property type="entry name" value="Winged helix-like DNA-binding domain superfamily/Winged helix DNA-binding domain"/>
    <property type="match status" value="1"/>
</dbReference>
<evidence type="ECO:0000256" key="1">
    <source>
        <dbReference type="ARBA" id="ARBA00005384"/>
    </source>
</evidence>
<evidence type="ECO:0000313" key="9">
    <source>
        <dbReference type="Proteomes" id="UP000092605"/>
    </source>
</evidence>
<evidence type="ECO:0000313" key="8">
    <source>
        <dbReference type="EMBL" id="SHK43157.1"/>
    </source>
</evidence>
<dbReference type="PROSITE" id="PS50949">
    <property type="entry name" value="HTH_GNTR"/>
    <property type="match status" value="1"/>
</dbReference>
<reference evidence="8 10" key="2">
    <citation type="submission" date="2016-11" db="EMBL/GenBank/DDBJ databases">
        <authorList>
            <person name="Varghese N."/>
            <person name="Submissions S."/>
        </authorList>
    </citation>
    <scope>NUCLEOTIDE SEQUENCE [LARGE SCALE GENOMIC DNA]</scope>
    <source>
        <strain evidence="8 10">DSM 7308</strain>
    </source>
</reference>
<dbReference type="PANTHER" id="PTHR46577:SF1">
    <property type="entry name" value="HTH-TYPE TRANSCRIPTIONAL REGULATORY PROTEIN GABR"/>
    <property type="match status" value="1"/>
</dbReference>
<dbReference type="Pfam" id="PF00155">
    <property type="entry name" value="Aminotran_1_2"/>
    <property type="match status" value="1"/>
</dbReference>
<keyword evidence="5" id="KW-0804">Transcription</keyword>
<comment type="caution">
    <text evidence="7">The sequence shown here is derived from an EMBL/GenBank/DDBJ whole genome shotgun (WGS) entry which is preliminary data.</text>
</comment>